<feature type="compositionally biased region" description="Basic and acidic residues" evidence="1">
    <location>
        <begin position="92"/>
        <end position="101"/>
    </location>
</feature>
<name>E4X6A1_OIKDI</name>
<dbReference type="AlphaFoldDB" id="E4X6A1"/>
<feature type="compositionally biased region" description="Polar residues" evidence="1">
    <location>
        <begin position="236"/>
        <end position="245"/>
    </location>
</feature>
<sequence length="363" mass="40197">MSSLPILDRERKRKSKKERSRVAQSPARQVNSLPRPSLRQVTLIDPIKLCSSESSRVPIFGLPKRSSSFHVKSASISCERVQPTSQPATVEKMSDRKDKSLGDLSSTTPLAPRRFSSQEMIIRSTSESLSDDSRSKPAPPILSPSISICSPISSLSRLTSGSTSSLEEVIEEEDLRILSDDESVPSAVTARRTSQNKEEESQNKKNEDTPRISTQSAPGHMSSSSMPATPKELRTTSRFTTTSVPATPRMSFDSSSRRSSRTGKPAAETDGLIKTGKVAALLHRFSSTNRGKINSVYYDSNSEDEDQPHSFTLARMSHRKNSKKQEEDLNQDEDHLSTLFDATLEILAHIENENDFSEVDEKL</sequence>
<reference evidence="2" key="1">
    <citation type="journal article" date="2010" name="Science">
        <title>Plasticity of animal genome architecture unmasked by rapid evolution of a pelagic tunicate.</title>
        <authorList>
            <person name="Denoeud F."/>
            <person name="Henriet S."/>
            <person name="Mungpakdee S."/>
            <person name="Aury J.M."/>
            <person name="Da Silva C."/>
            <person name="Brinkmann H."/>
            <person name="Mikhaleva J."/>
            <person name="Olsen L.C."/>
            <person name="Jubin C."/>
            <person name="Canestro C."/>
            <person name="Bouquet J.M."/>
            <person name="Danks G."/>
            <person name="Poulain J."/>
            <person name="Campsteijn C."/>
            <person name="Adamski M."/>
            <person name="Cross I."/>
            <person name="Yadetie F."/>
            <person name="Muffato M."/>
            <person name="Louis A."/>
            <person name="Butcher S."/>
            <person name="Tsagkogeorga G."/>
            <person name="Konrad A."/>
            <person name="Singh S."/>
            <person name="Jensen M.F."/>
            <person name="Cong E.H."/>
            <person name="Eikeseth-Otteraa H."/>
            <person name="Noel B."/>
            <person name="Anthouard V."/>
            <person name="Porcel B.M."/>
            <person name="Kachouri-Lafond R."/>
            <person name="Nishino A."/>
            <person name="Ugolini M."/>
            <person name="Chourrout P."/>
            <person name="Nishida H."/>
            <person name="Aasland R."/>
            <person name="Huzurbazar S."/>
            <person name="Westhof E."/>
            <person name="Delsuc F."/>
            <person name="Lehrach H."/>
            <person name="Reinhardt R."/>
            <person name="Weissenbach J."/>
            <person name="Roy S.W."/>
            <person name="Artiguenave F."/>
            <person name="Postlethwait J.H."/>
            <person name="Manak J.R."/>
            <person name="Thompson E.M."/>
            <person name="Jaillon O."/>
            <person name="Du Pasquier L."/>
            <person name="Boudinot P."/>
            <person name="Liberles D.A."/>
            <person name="Volff J.N."/>
            <person name="Philippe H."/>
            <person name="Lenhard B."/>
            <person name="Roest Crollius H."/>
            <person name="Wincker P."/>
            <person name="Chourrout D."/>
        </authorList>
    </citation>
    <scope>NUCLEOTIDE SEQUENCE [LARGE SCALE GENOMIC DNA]</scope>
</reference>
<dbReference type="InParanoid" id="E4X6A1"/>
<feature type="compositionally biased region" description="Polar residues" evidence="1">
    <location>
        <begin position="103"/>
        <end position="119"/>
    </location>
</feature>
<protein>
    <submittedName>
        <fullName evidence="2">Uncharacterized protein</fullName>
    </submittedName>
</protein>
<keyword evidence="3" id="KW-1185">Reference proteome</keyword>
<evidence type="ECO:0000313" key="3">
    <source>
        <dbReference type="Proteomes" id="UP000001307"/>
    </source>
</evidence>
<feature type="compositionally biased region" description="Polar residues" evidence="1">
    <location>
        <begin position="211"/>
        <end position="227"/>
    </location>
</feature>
<feature type="region of interest" description="Disordered" evidence="1">
    <location>
        <begin position="172"/>
        <end position="271"/>
    </location>
</feature>
<feature type="compositionally biased region" description="Basic and acidic residues" evidence="1">
    <location>
        <begin position="195"/>
        <end position="210"/>
    </location>
</feature>
<feature type="region of interest" description="Disordered" evidence="1">
    <location>
        <begin position="1"/>
        <end position="36"/>
    </location>
</feature>
<dbReference type="EMBL" id="FN653026">
    <property type="protein sequence ID" value="CBY07623.1"/>
    <property type="molecule type" value="Genomic_DNA"/>
</dbReference>
<accession>E4X6A1</accession>
<evidence type="ECO:0000256" key="1">
    <source>
        <dbReference type="SAM" id="MobiDB-lite"/>
    </source>
</evidence>
<feature type="compositionally biased region" description="Polar residues" evidence="1">
    <location>
        <begin position="73"/>
        <end position="88"/>
    </location>
</feature>
<evidence type="ECO:0000313" key="2">
    <source>
        <dbReference type="EMBL" id="CBY07623.1"/>
    </source>
</evidence>
<feature type="compositionally biased region" description="Polar residues" evidence="1">
    <location>
        <begin position="22"/>
        <end position="34"/>
    </location>
</feature>
<proteinExistence type="predicted"/>
<feature type="region of interest" description="Disordered" evidence="1">
    <location>
        <begin position="73"/>
        <end position="148"/>
    </location>
</feature>
<organism evidence="2">
    <name type="scientific">Oikopleura dioica</name>
    <name type="common">Tunicate</name>
    <dbReference type="NCBI Taxonomy" id="34765"/>
    <lineage>
        <taxon>Eukaryota</taxon>
        <taxon>Metazoa</taxon>
        <taxon>Chordata</taxon>
        <taxon>Tunicata</taxon>
        <taxon>Appendicularia</taxon>
        <taxon>Copelata</taxon>
        <taxon>Oikopleuridae</taxon>
        <taxon>Oikopleura</taxon>
    </lineage>
</organism>
<dbReference type="Proteomes" id="UP000001307">
    <property type="component" value="Unassembled WGS sequence"/>
</dbReference>
<gene>
    <name evidence="2" type="ORF">GSOID_T00002612001</name>
</gene>